<sequence length="280" mass="30471">MNRTRLYPLAFALALVASAAQSEGHGPLFGLATPTLGAGQWSSDTGFMRMASEQGGDWRTRQMIGYGIHEDLQATLTLPLDQRDSRMVANARGGAMMGKPGAVEASLLWRFHREAPRIGVRRESSLLVGVADGDTFGPDARNAGPALHLAAVTGYASRTTYWWLGGGGQWHRAEGGNRRGDLTYATAVFGWRPPIFRGDYPKPDWRLFIEAVAEHAERDRRDGLADADSGGYRLLAGPSVLGLFGAWGVSAGVLFPVEERLNGSQPGTDYRAKLVFTYWF</sequence>
<keyword evidence="3" id="KW-1185">Reference proteome</keyword>
<dbReference type="AlphaFoldDB" id="A0AAW3ZI36"/>
<protein>
    <recommendedName>
        <fullName evidence="4">Transporter</fullName>
    </recommendedName>
</protein>
<feature type="signal peptide" evidence="1">
    <location>
        <begin position="1"/>
        <end position="19"/>
    </location>
</feature>
<gene>
    <name evidence="2" type="ORF">IFO71_01400</name>
</gene>
<feature type="chain" id="PRO_5043946717" description="Transporter" evidence="1">
    <location>
        <begin position="20"/>
        <end position="280"/>
    </location>
</feature>
<evidence type="ECO:0000256" key="1">
    <source>
        <dbReference type="SAM" id="SignalP"/>
    </source>
</evidence>
<dbReference type="EMBL" id="JACYTR010000002">
    <property type="protein sequence ID" value="MBD8524384.1"/>
    <property type="molecule type" value="Genomic_DNA"/>
</dbReference>
<name>A0AAW3ZI36_9GAMM</name>
<proteinExistence type="predicted"/>
<accession>A0AAW3ZI36</accession>
<comment type="caution">
    <text evidence="2">The sequence shown here is derived from an EMBL/GenBank/DDBJ whole genome shotgun (WGS) entry which is preliminary data.</text>
</comment>
<organism evidence="2 3">
    <name type="scientific">Pseudomarimonas arenosa</name>
    <dbReference type="NCBI Taxonomy" id="2774145"/>
    <lineage>
        <taxon>Bacteria</taxon>
        <taxon>Pseudomonadati</taxon>
        <taxon>Pseudomonadota</taxon>
        <taxon>Gammaproteobacteria</taxon>
        <taxon>Lysobacterales</taxon>
        <taxon>Lysobacteraceae</taxon>
        <taxon>Pseudomarimonas</taxon>
    </lineage>
</organism>
<evidence type="ECO:0000313" key="2">
    <source>
        <dbReference type="EMBL" id="MBD8524384.1"/>
    </source>
</evidence>
<reference evidence="2 3" key="1">
    <citation type="submission" date="2020-09" db="EMBL/GenBank/DDBJ databases">
        <title>Pseudoxanthomonas sp. CAU 1598 isolated from sand of Yaerae Beach.</title>
        <authorList>
            <person name="Kim W."/>
        </authorList>
    </citation>
    <scope>NUCLEOTIDE SEQUENCE [LARGE SCALE GENOMIC DNA]</scope>
    <source>
        <strain evidence="2 3">CAU 1598</strain>
    </source>
</reference>
<evidence type="ECO:0000313" key="3">
    <source>
        <dbReference type="Proteomes" id="UP000613768"/>
    </source>
</evidence>
<evidence type="ECO:0008006" key="4">
    <source>
        <dbReference type="Google" id="ProtNLM"/>
    </source>
</evidence>
<dbReference type="Proteomes" id="UP000613768">
    <property type="component" value="Unassembled WGS sequence"/>
</dbReference>
<dbReference type="RefSeq" id="WP_192027734.1">
    <property type="nucleotide sequence ID" value="NZ_JACYTR010000002.1"/>
</dbReference>
<keyword evidence="1" id="KW-0732">Signal</keyword>